<dbReference type="EMBL" id="MU839832">
    <property type="protein sequence ID" value="KAK1756236.1"/>
    <property type="molecule type" value="Genomic_DNA"/>
</dbReference>
<feature type="compositionally biased region" description="Pro residues" evidence="1">
    <location>
        <begin position="692"/>
        <end position="703"/>
    </location>
</feature>
<organism evidence="2 3">
    <name type="scientific">Echria macrotheca</name>
    <dbReference type="NCBI Taxonomy" id="438768"/>
    <lineage>
        <taxon>Eukaryota</taxon>
        <taxon>Fungi</taxon>
        <taxon>Dikarya</taxon>
        <taxon>Ascomycota</taxon>
        <taxon>Pezizomycotina</taxon>
        <taxon>Sordariomycetes</taxon>
        <taxon>Sordariomycetidae</taxon>
        <taxon>Sordariales</taxon>
        <taxon>Schizotheciaceae</taxon>
        <taxon>Echria</taxon>
    </lineage>
</organism>
<feature type="compositionally biased region" description="Low complexity" evidence="1">
    <location>
        <begin position="550"/>
        <end position="564"/>
    </location>
</feature>
<feature type="region of interest" description="Disordered" evidence="1">
    <location>
        <begin position="271"/>
        <end position="344"/>
    </location>
</feature>
<feature type="region of interest" description="Disordered" evidence="1">
    <location>
        <begin position="577"/>
        <end position="718"/>
    </location>
</feature>
<feature type="compositionally biased region" description="Low complexity" evidence="1">
    <location>
        <begin position="704"/>
        <end position="718"/>
    </location>
</feature>
<dbReference type="AlphaFoldDB" id="A0AAJ0F5Y0"/>
<evidence type="ECO:0000313" key="2">
    <source>
        <dbReference type="EMBL" id="KAK1756236.1"/>
    </source>
</evidence>
<feature type="compositionally biased region" description="Low complexity" evidence="1">
    <location>
        <begin position="492"/>
        <end position="507"/>
    </location>
</feature>
<name>A0AAJ0F5Y0_9PEZI</name>
<feature type="compositionally biased region" description="Polar residues" evidence="1">
    <location>
        <begin position="642"/>
        <end position="652"/>
    </location>
</feature>
<accession>A0AAJ0F5Y0</accession>
<feature type="region of interest" description="Disordered" evidence="1">
    <location>
        <begin position="113"/>
        <end position="221"/>
    </location>
</feature>
<keyword evidence="3" id="KW-1185">Reference proteome</keyword>
<feature type="region of interest" description="Disordered" evidence="1">
    <location>
        <begin position="1"/>
        <end position="26"/>
    </location>
</feature>
<feature type="region of interest" description="Disordered" evidence="1">
    <location>
        <begin position="481"/>
        <end position="564"/>
    </location>
</feature>
<feature type="compositionally biased region" description="Basic and acidic residues" evidence="1">
    <location>
        <begin position="126"/>
        <end position="142"/>
    </location>
</feature>
<feature type="region of interest" description="Disordered" evidence="1">
    <location>
        <begin position="230"/>
        <end position="249"/>
    </location>
</feature>
<dbReference type="Proteomes" id="UP001239445">
    <property type="component" value="Unassembled WGS sequence"/>
</dbReference>
<reference evidence="2" key="1">
    <citation type="submission" date="2023-06" db="EMBL/GenBank/DDBJ databases">
        <title>Genome-scale phylogeny and comparative genomics of the fungal order Sordariales.</title>
        <authorList>
            <consortium name="Lawrence Berkeley National Laboratory"/>
            <person name="Hensen N."/>
            <person name="Bonometti L."/>
            <person name="Westerberg I."/>
            <person name="Brannstrom I.O."/>
            <person name="Guillou S."/>
            <person name="Cros-Aarteil S."/>
            <person name="Calhoun S."/>
            <person name="Haridas S."/>
            <person name="Kuo A."/>
            <person name="Mondo S."/>
            <person name="Pangilinan J."/>
            <person name="Riley R."/>
            <person name="Labutti K."/>
            <person name="Andreopoulos B."/>
            <person name="Lipzen A."/>
            <person name="Chen C."/>
            <person name="Yanf M."/>
            <person name="Daum C."/>
            <person name="Ng V."/>
            <person name="Clum A."/>
            <person name="Steindorff A."/>
            <person name="Ohm R."/>
            <person name="Martin F."/>
            <person name="Silar P."/>
            <person name="Natvig D."/>
            <person name="Lalanne C."/>
            <person name="Gautier V."/>
            <person name="Ament-Velasquez S.L."/>
            <person name="Kruys A."/>
            <person name="Hutchinson M.I."/>
            <person name="Powell A.J."/>
            <person name="Barry K."/>
            <person name="Miller A.N."/>
            <person name="Grigoriev I.V."/>
            <person name="Debuchy R."/>
            <person name="Gladieux P."/>
            <person name="Thoren M.H."/>
            <person name="Johannesson H."/>
        </authorList>
    </citation>
    <scope>NUCLEOTIDE SEQUENCE</scope>
    <source>
        <strain evidence="2">PSN4</strain>
    </source>
</reference>
<gene>
    <name evidence="2" type="ORF">QBC47DRAFT_182978</name>
</gene>
<sequence length="718" mass="77761">MRVVRPRAMPPTTSPPGGSKAPDLEPMEHGFLRDQIIEANCEFISQAHARFWLVVSQPRPNEFNTSVVKTEYNGRRRLLLSGSGKSLLEAFKQLLFCSSQAVARHVDARGYEYVSDEEEEGDEIEESYRKNGGYEEDYHSDREDGESVSDETGSDETPSDDEAVWEASSDDGETDEVKVKDSVGQENSQRTLLTRANALESPATAPWATSGDRQRPGERPVQVRWQVPPTSSLPLLQSDPTLPIRQPHLQTTSSFPSQAFELSSAQASTLIGPIRNGPGHPVRLLGGETSVAPTAPTSAAAGGEAAPQPLGRSNAPSTINRSNNPFSTPSAGYQTEASLPPPPGLHFLPSRDVTLSIHFRGAYYFVLQHLPMTRACLGEAAVRYIIRNPVLFKLTLNDPRSGPPATMLRAYVTRVEVNWTERDAGQMEKRRLFSCDVAKYPLHSDLGGHVHAVALRYLDKDGDQPHIGIVAVTDVVEVPPGLGFPGQAQSLPAPAEQQPAGQQGNAGIRRPVASQAQRGLGSETGERPELPRGAGAQHVSRPQYPPQHPPQAKAQANAQFGAAAVERQNPGAEWLARQQPAERRSGESHPPNTRWPNQQSGPTAQALSSRQGLAGTNVAQGGSSTAKNTKDGSVTQEHRDTMSSLEQQNKRQLQAYKVRQVPGKPPLMSSTTTPPCSPPPRRFQIHPSRQEPAPPLMSSPPSPSSSSRFQSHPSISAA</sequence>
<feature type="compositionally biased region" description="Polar residues" evidence="1">
    <location>
        <begin position="230"/>
        <end position="240"/>
    </location>
</feature>
<proteinExistence type="predicted"/>
<protein>
    <submittedName>
        <fullName evidence="2">Uncharacterized protein</fullName>
    </submittedName>
</protein>
<feature type="compositionally biased region" description="Low complexity" evidence="1">
    <location>
        <begin position="288"/>
        <end position="307"/>
    </location>
</feature>
<feature type="compositionally biased region" description="Polar residues" evidence="1">
    <location>
        <begin position="184"/>
        <end position="194"/>
    </location>
</feature>
<feature type="compositionally biased region" description="Polar residues" evidence="1">
    <location>
        <begin position="590"/>
        <end position="611"/>
    </location>
</feature>
<feature type="compositionally biased region" description="Polar residues" evidence="1">
    <location>
        <begin position="314"/>
        <end position="337"/>
    </location>
</feature>
<feature type="compositionally biased region" description="Acidic residues" evidence="1">
    <location>
        <begin position="143"/>
        <end position="174"/>
    </location>
</feature>
<evidence type="ECO:0000313" key="3">
    <source>
        <dbReference type="Proteomes" id="UP001239445"/>
    </source>
</evidence>
<feature type="compositionally biased region" description="Polar residues" evidence="1">
    <location>
        <begin position="617"/>
        <end position="635"/>
    </location>
</feature>
<comment type="caution">
    <text evidence="2">The sequence shown here is derived from an EMBL/GenBank/DDBJ whole genome shotgun (WGS) entry which is preliminary data.</text>
</comment>
<feature type="compositionally biased region" description="Acidic residues" evidence="1">
    <location>
        <begin position="114"/>
        <end position="125"/>
    </location>
</feature>
<evidence type="ECO:0000256" key="1">
    <source>
        <dbReference type="SAM" id="MobiDB-lite"/>
    </source>
</evidence>